<feature type="domain" description="Putative sugar diacid recognition" evidence="2">
    <location>
        <begin position="2"/>
        <end position="134"/>
    </location>
</feature>
<dbReference type="InterPro" id="IPR041522">
    <property type="entry name" value="CdaR_GGDEF"/>
</dbReference>
<evidence type="ECO:0000259" key="3">
    <source>
        <dbReference type="Pfam" id="PF13556"/>
    </source>
</evidence>
<dbReference type="InterPro" id="IPR008599">
    <property type="entry name" value="Diacid_rec"/>
</dbReference>
<feature type="domain" description="CdaR GGDEF-like" evidence="4">
    <location>
        <begin position="141"/>
        <end position="256"/>
    </location>
</feature>
<dbReference type="Gene3D" id="1.10.10.2840">
    <property type="entry name" value="PucR C-terminal helix-turn-helix domain"/>
    <property type="match status" value="1"/>
</dbReference>
<dbReference type="InterPro" id="IPR051448">
    <property type="entry name" value="CdaR-like_regulators"/>
</dbReference>
<name>A0A370GHL5_9BACI</name>
<accession>A0A370GHL5</accession>
<dbReference type="Pfam" id="PF17853">
    <property type="entry name" value="GGDEF_2"/>
    <property type="match status" value="1"/>
</dbReference>
<dbReference type="Proteomes" id="UP000255326">
    <property type="component" value="Unassembled WGS sequence"/>
</dbReference>
<dbReference type="PANTHER" id="PTHR33744:SF15">
    <property type="entry name" value="CARBOHYDRATE DIACID REGULATOR"/>
    <property type="match status" value="1"/>
</dbReference>
<sequence>MLTHELANEIVKQTMIRLNRNINIMNHTGTIIASGTTERIGQLHEGALEVIKTGKTLVVDKSNLSKWKGSLFGVNLPIEFQGKIIGVIGITGEPEKTMEFGELAKMITEMMLNQSLWASRLESKQRMKELIFEDLLLGKTHEESAERRQNAIHIQLTPPFLVIVLEIGETVFNKLKIIEFLENILGEKKCLIGFLNVNKLFILFSGLKEELLRKKIEEISGLLRMREIPSRIGVGTIEEEKIKIKDSLKNAESALKFGDNEKDLTYFNEVEVMSLLSRIPEHHKHLFSKRIMGHIPEKWIKSLETYFECDMNLAETAERLGIHRNTLIYRLKKVKDDTGYNPQTFHDATALQLAFWINQINK</sequence>
<evidence type="ECO:0000313" key="6">
    <source>
        <dbReference type="Proteomes" id="UP000255326"/>
    </source>
</evidence>
<comment type="caution">
    <text evidence="5">The sequence shown here is derived from an EMBL/GenBank/DDBJ whole genome shotgun (WGS) entry which is preliminary data.</text>
</comment>
<feature type="domain" description="PucR C-terminal helix-turn-helix" evidence="3">
    <location>
        <begin position="300"/>
        <end position="355"/>
    </location>
</feature>
<dbReference type="Pfam" id="PF05651">
    <property type="entry name" value="Diacid_rec"/>
    <property type="match status" value="1"/>
</dbReference>
<dbReference type="InterPro" id="IPR009057">
    <property type="entry name" value="Homeodomain-like_sf"/>
</dbReference>
<evidence type="ECO:0000256" key="1">
    <source>
        <dbReference type="ARBA" id="ARBA00006754"/>
    </source>
</evidence>
<dbReference type="EMBL" id="QQAY01000006">
    <property type="protein sequence ID" value="RDI41874.1"/>
    <property type="molecule type" value="Genomic_DNA"/>
</dbReference>
<dbReference type="OrthoDB" id="9792148at2"/>
<evidence type="ECO:0000313" key="5">
    <source>
        <dbReference type="EMBL" id="RDI41874.1"/>
    </source>
</evidence>
<dbReference type="SUPFAM" id="SSF46689">
    <property type="entry name" value="Homeodomain-like"/>
    <property type="match status" value="1"/>
</dbReference>
<dbReference type="InterPro" id="IPR025736">
    <property type="entry name" value="PucR_C-HTH_dom"/>
</dbReference>
<keyword evidence="6" id="KW-1185">Reference proteome</keyword>
<dbReference type="PANTHER" id="PTHR33744">
    <property type="entry name" value="CARBOHYDRATE DIACID REGULATOR"/>
    <property type="match status" value="1"/>
</dbReference>
<dbReference type="InterPro" id="IPR042070">
    <property type="entry name" value="PucR_C-HTH_sf"/>
</dbReference>
<comment type="similarity">
    <text evidence="1">Belongs to the CdaR family.</text>
</comment>
<gene>
    <name evidence="5" type="ORF">DFR59_10633</name>
</gene>
<evidence type="ECO:0000259" key="2">
    <source>
        <dbReference type="Pfam" id="PF05651"/>
    </source>
</evidence>
<dbReference type="Pfam" id="PF13556">
    <property type="entry name" value="HTH_30"/>
    <property type="match status" value="1"/>
</dbReference>
<dbReference type="RefSeq" id="WP_114745765.1">
    <property type="nucleotide sequence ID" value="NZ_QQAY01000006.1"/>
</dbReference>
<protein>
    <submittedName>
        <fullName evidence="5">CdaR family transcriptional regulator</fullName>
    </submittedName>
</protein>
<dbReference type="AlphaFoldDB" id="A0A370GHL5"/>
<proteinExistence type="inferred from homology"/>
<evidence type="ECO:0000259" key="4">
    <source>
        <dbReference type="Pfam" id="PF17853"/>
    </source>
</evidence>
<organism evidence="5 6">
    <name type="scientific">Falsibacillus pallidus</name>
    <dbReference type="NCBI Taxonomy" id="493781"/>
    <lineage>
        <taxon>Bacteria</taxon>
        <taxon>Bacillati</taxon>
        <taxon>Bacillota</taxon>
        <taxon>Bacilli</taxon>
        <taxon>Bacillales</taxon>
        <taxon>Bacillaceae</taxon>
        <taxon>Falsibacillus</taxon>
    </lineage>
</organism>
<reference evidence="5 6" key="1">
    <citation type="submission" date="2018-07" db="EMBL/GenBank/DDBJ databases">
        <title>Genomic Encyclopedia of Type Strains, Phase IV (KMG-IV): sequencing the most valuable type-strain genomes for metagenomic binning, comparative biology and taxonomic classification.</title>
        <authorList>
            <person name="Goeker M."/>
        </authorList>
    </citation>
    <scope>NUCLEOTIDE SEQUENCE [LARGE SCALE GENOMIC DNA]</scope>
    <source>
        <strain evidence="5 6">DSM 25281</strain>
    </source>
</reference>